<evidence type="ECO:0000256" key="2">
    <source>
        <dbReference type="SAM" id="SignalP"/>
    </source>
</evidence>
<organism evidence="3 4">
    <name type="scientific">Perkinsus chesapeaki</name>
    <name type="common">Clam parasite</name>
    <name type="synonym">Perkinsus andrewsi</name>
    <dbReference type="NCBI Taxonomy" id="330153"/>
    <lineage>
        <taxon>Eukaryota</taxon>
        <taxon>Sar</taxon>
        <taxon>Alveolata</taxon>
        <taxon>Perkinsozoa</taxon>
        <taxon>Perkinsea</taxon>
        <taxon>Perkinsida</taxon>
        <taxon>Perkinsidae</taxon>
        <taxon>Perkinsus</taxon>
    </lineage>
</organism>
<dbReference type="EMBL" id="JAAPAO010000175">
    <property type="protein sequence ID" value="KAF4669174.1"/>
    <property type="molecule type" value="Genomic_DNA"/>
</dbReference>
<evidence type="ECO:0000256" key="1">
    <source>
        <dbReference type="SAM" id="MobiDB-lite"/>
    </source>
</evidence>
<protein>
    <submittedName>
        <fullName evidence="3">Uncharacterized protein</fullName>
    </submittedName>
</protein>
<reference evidence="3 4" key="1">
    <citation type="submission" date="2020-04" db="EMBL/GenBank/DDBJ databases">
        <title>Perkinsus chesapeaki whole genome sequence.</title>
        <authorList>
            <person name="Bogema D.R."/>
        </authorList>
    </citation>
    <scope>NUCLEOTIDE SEQUENCE [LARGE SCALE GENOMIC DNA]</scope>
    <source>
        <strain evidence="3">ATCC PRA-425</strain>
    </source>
</reference>
<evidence type="ECO:0000313" key="4">
    <source>
        <dbReference type="Proteomes" id="UP000591131"/>
    </source>
</evidence>
<keyword evidence="4" id="KW-1185">Reference proteome</keyword>
<dbReference type="AlphaFoldDB" id="A0A7J6MCC0"/>
<keyword evidence="2" id="KW-0732">Signal</keyword>
<gene>
    <name evidence="3" type="ORF">FOL47_002655</name>
</gene>
<feature type="region of interest" description="Disordered" evidence="1">
    <location>
        <begin position="143"/>
        <end position="299"/>
    </location>
</feature>
<accession>A0A7J6MCC0</accession>
<dbReference type="PRINTS" id="PR01217">
    <property type="entry name" value="PRICHEXTENSN"/>
</dbReference>
<name>A0A7J6MCC0_PERCH</name>
<evidence type="ECO:0000313" key="3">
    <source>
        <dbReference type="EMBL" id="KAF4669174.1"/>
    </source>
</evidence>
<feature type="chain" id="PRO_5029586179" evidence="2">
    <location>
        <begin position="21"/>
        <end position="399"/>
    </location>
</feature>
<feature type="compositionally biased region" description="Low complexity" evidence="1">
    <location>
        <begin position="146"/>
        <end position="299"/>
    </location>
</feature>
<sequence length="399" mass="42231">MRSWDITLLLSGAAATGVFTEEASVIGDYCNEMCAQTANCDQSYCKNNGFCFGLYHKGDSKCYQPGSAAGDCDDSLLEAVRCGDYPTIACDDACAGIPSCASSDWGTYCKSWQAYPVCFGITVEADGSLCYSASDEDCYGKEYPCEETTTPEPTTVPETTTPEPTTVPETTTPEPTTVPETTAPEPTTVPETTTPEPTTVPETTTPESTAVPETTTPEPTTVPETTTPEPTTVPETTTPEPTTVPATTPEPTTVPETTTPEPTTVPETTTPELTTVPATTPEPTTVPATTPEPTTVPATTPEIFLPPTYEDVAGDWCSGTPLGPVKISATTSGTGTIFIAGQTFYFTYTLSFYEILITTSDAALAALVAQLNTRVYAVYTKDGIYLELVNVFVTTLTKC</sequence>
<dbReference type="Proteomes" id="UP000591131">
    <property type="component" value="Unassembled WGS sequence"/>
</dbReference>
<feature type="signal peptide" evidence="2">
    <location>
        <begin position="1"/>
        <end position="20"/>
    </location>
</feature>
<comment type="caution">
    <text evidence="3">The sequence shown here is derived from an EMBL/GenBank/DDBJ whole genome shotgun (WGS) entry which is preliminary data.</text>
</comment>
<proteinExistence type="predicted"/>